<accession>A0AAD7U8M9</accession>
<comment type="caution">
    <text evidence="8">The sequence shown here is derived from an EMBL/GenBank/DDBJ whole genome shotgun (WGS) entry which is preliminary data.</text>
</comment>
<keyword evidence="6" id="KW-0547">Nucleotide-binding</keyword>
<dbReference type="InterPro" id="IPR003593">
    <property type="entry name" value="AAA+_ATPase"/>
</dbReference>
<evidence type="ECO:0000313" key="9">
    <source>
        <dbReference type="Proteomes" id="UP001230188"/>
    </source>
</evidence>
<dbReference type="AlphaFoldDB" id="A0AAD7U8M9"/>
<evidence type="ECO:0000256" key="6">
    <source>
        <dbReference type="RuleBase" id="RU365058"/>
    </source>
</evidence>
<dbReference type="Gene3D" id="3.40.50.300">
    <property type="entry name" value="P-loop containing nucleotide triphosphate hydrolases"/>
    <property type="match status" value="1"/>
</dbReference>
<dbReference type="GO" id="GO:0016887">
    <property type="term" value="F:ATP hydrolysis activity"/>
    <property type="evidence" value="ECO:0007669"/>
    <property type="project" value="InterPro"/>
</dbReference>
<dbReference type="InterPro" id="IPR003959">
    <property type="entry name" value="ATPase_AAA_core"/>
</dbReference>
<dbReference type="GO" id="GO:0006270">
    <property type="term" value="P:DNA replication initiation"/>
    <property type="evidence" value="ECO:0007669"/>
    <property type="project" value="TreeGrafter"/>
</dbReference>
<dbReference type="InterPro" id="IPR054425">
    <property type="entry name" value="Cdc6_ORC1-like_ATPase_lid"/>
</dbReference>
<sequence>MSAGGVAFWGRDGRLPGETFQVAAAENGDWLVQKNGSYEAWIGVGDTVGVEVEDGSWAAAEVTNLWWEGSEARCEVRWFYTVAEVPRQCRPPEAKGFVETDVMDEIPFEAVMGKIDVEADYLYKVGQRTLIAVDARLRRKRCEALSKKHVHQQQQPDEGATLLDACVAALQLRRAPRQLKRRERERAQIEAFVRESVKAGSGRIYISGMPGTGKTATVREVAQRCEDLDFDFVEINAMRLPRPAHAYTLLWQAVSGEVVAAEAAARALEKTYSRSCGAERMVVALVDELDWLVTKDQSVLYNLFDWPTRNARLAVIGVANTMDLPERLDAKVRSRLGCRRACFQPYTREDVLAILEDRLRGDLITCFEPKALDMAARKVSAYSGDVRRALQICATAAEYATDVVTIADINKAYKLLSDSPALNAVKHASDMERFILLALCVQLKRNSDDEHLAFSSLKDKLVAIVSHHAADKLVPPHTHLLAILNRFSDARLITLTFLHPNHRFPHISLNTHPDILAENLVSTGDPLARTLLGGPANLRGGGGGGGGVFR</sequence>
<dbReference type="SMART" id="SM00382">
    <property type="entry name" value="AAA"/>
    <property type="match status" value="1"/>
</dbReference>
<dbReference type="GO" id="GO:0005524">
    <property type="term" value="F:ATP binding"/>
    <property type="evidence" value="ECO:0007669"/>
    <property type="project" value="UniProtKB-KW"/>
</dbReference>
<protein>
    <recommendedName>
        <fullName evidence="6">Origin recognition complex subunit 1</fullName>
    </recommendedName>
</protein>
<dbReference type="EMBL" id="JAQMWT010000544">
    <property type="protein sequence ID" value="KAJ8599815.1"/>
    <property type="molecule type" value="Genomic_DNA"/>
</dbReference>
<dbReference type="GO" id="GO:0005664">
    <property type="term" value="C:nuclear origin of replication recognition complex"/>
    <property type="evidence" value="ECO:0007669"/>
    <property type="project" value="TreeGrafter"/>
</dbReference>
<dbReference type="SUPFAM" id="SSF52540">
    <property type="entry name" value="P-loop containing nucleoside triphosphate hydrolases"/>
    <property type="match status" value="1"/>
</dbReference>
<keyword evidence="3 6" id="KW-0235">DNA replication</keyword>
<evidence type="ECO:0000313" key="8">
    <source>
        <dbReference type="EMBL" id="KAJ8599815.1"/>
    </source>
</evidence>
<gene>
    <name evidence="8" type="ORF">CTAYLR_004018</name>
</gene>
<feature type="domain" description="AAA+ ATPase" evidence="7">
    <location>
        <begin position="200"/>
        <end position="342"/>
    </location>
</feature>
<comment type="subcellular location">
    <subcellularLocation>
        <location evidence="1 6">Nucleus</location>
    </subcellularLocation>
</comment>
<keyword evidence="9" id="KW-1185">Reference proteome</keyword>
<keyword evidence="6" id="KW-0067">ATP-binding</keyword>
<organism evidence="8 9">
    <name type="scientific">Chrysophaeum taylorii</name>
    <dbReference type="NCBI Taxonomy" id="2483200"/>
    <lineage>
        <taxon>Eukaryota</taxon>
        <taxon>Sar</taxon>
        <taxon>Stramenopiles</taxon>
        <taxon>Ochrophyta</taxon>
        <taxon>Pelagophyceae</taxon>
        <taxon>Pelagomonadales</taxon>
        <taxon>Pelagomonadaceae</taxon>
        <taxon>Chrysophaeum</taxon>
    </lineage>
</organism>
<comment type="subunit">
    <text evidence="6">ORC is composed of six subunits.</text>
</comment>
<comment type="similarity">
    <text evidence="2 6">Belongs to the ORC1 family.</text>
</comment>
<evidence type="ECO:0000256" key="3">
    <source>
        <dbReference type="ARBA" id="ARBA00022705"/>
    </source>
</evidence>
<dbReference type="Pfam" id="PF22606">
    <property type="entry name" value="Cdc6-ORC-like_ATPase_lid"/>
    <property type="match status" value="1"/>
</dbReference>
<name>A0AAD7U8M9_9STRA</name>
<dbReference type="Gene3D" id="1.10.8.60">
    <property type="match status" value="1"/>
</dbReference>
<dbReference type="GO" id="GO:0003688">
    <property type="term" value="F:DNA replication origin binding"/>
    <property type="evidence" value="ECO:0007669"/>
    <property type="project" value="TreeGrafter"/>
</dbReference>
<evidence type="ECO:0000259" key="7">
    <source>
        <dbReference type="SMART" id="SM00382"/>
    </source>
</evidence>
<dbReference type="GO" id="GO:0033314">
    <property type="term" value="P:mitotic DNA replication checkpoint signaling"/>
    <property type="evidence" value="ECO:0007669"/>
    <property type="project" value="TreeGrafter"/>
</dbReference>
<keyword evidence="4 6" id="KW-0238">DNA-binding</keyword>
<dbReference type="PANTHER" id="PTHR10763">
    <property type="entry name" value="CELL DIVISION CONTROL PROTEIN 6-RELATED"/>
    <property type="match status" value="1"/>
</dbReference>
<evidence type="ECO:0000256" key="1">
    <source>
        <dbReference type="ARBA" id="ARBA00004123"/>
    </source>
</evidence>
<proteinExistence type="inferred from homology"/>
<evidence type="ECO:0000256" key="5">
    <source>
        <dbReference type="ARBA" id="ARBA00023242"/>
    </source>
</evidence>
<dbReference type="CDD" id="cd00009">
    <property type="entry name" value="AAA"/>
    <property type="match status" value="1"/>
</dbReference>
<comment type="function">
    <text evidence="6">Component of the origin recognition complex (ORC) that binds origins of replication. DNA-binding is ATP-dependent, however specific DNA sequences that define origins of replication have not been identified so far. ORC is required to assemble the pre-replication complex necessary to initiate DNA replication.</text>
</comment>
<dbReference type="InterPro" id="IPR050311">
    <property type="entry name" value="ORC1/CDC6"/>
</dbReference>
<evidence type="ECO:0000256" key="2">
    <source>
        <dbReference type="ARBA" id="ARBA00008398"/>
    </source>
</evidence>
<dbReference type="InterPro" id="IPR027417">
    <property type="entry name" value="P-loop_NTPase"/>
</dbReference>
<dbReference type="InterPro" id="IPR043151">
    <property type="entry name" value="BAH_sf"/>
</dbReference>
<reference evidence="8" key="1">
    <citation type="submission" date="2023-01" db="EMBL/GenBank/DDBJ databases">
        <title>Metagenome sequencing of chrysophaentin producing Chrysophaeum taylorii.</title>
        <authorList>
            <person name="Davison J."/>
            <person name="Bewley C."/>
        </authorList>
    </citation>
    <scope>NUCLEOTIDE SEQUENCE</scope>
    <source>
        <strain evidence="8">NIES-1699</strain>
    </source>
</reference>
<dbReference type="Pfam" id="PF00004">
    <property type="entry name" value="AAA"/>
    <property type="match status" value="1"/>
</dbReference>
<keyword evidence="5 6" id="KW-0539">Nucleus</keyword>
<dbReference type="Proteomes" id="UP001230188">
    <property type="component" value="Unassembled WGS sequence"/>
</dbReference>
<dbReference type="Gene3D" id="2.30.30.490">
    <property type="match status" value="1"/>
</dbReference>
<dbReference type="PANTHER" id="PTHR10763:SF23">
    <property type="entry name" value="ORIGIN RECOGNITION COMPLEX SUBUNIT 1"/>
    <property type="match status" value="1"/>
</dbReference>
<evidence type="ECO:0000256" key="4">
    <source>
        <dbReference type="ARBA" id="ARBA00023125"/>
    </source>
</evidence>